<keyword evidence="4" id="KW-1185">Reference proteome</keyword>
<feature type="transmembrane region" description="Helical" evidence="1">
    <location>
        <begin position="423"/>
        <end position="442"/>
    </location>
</feature>
<evidence type="ECO:0000313" key="3">
    <source>
        <dbReference type="EMBL" id="CDW75111.1"/>
    </source>
</evidence>
<dbReference type="SUPFAM" id="SSF69593">
    <property type="entry name" value="Glycerol-3-phosphate (1)-acyltransferase"/>
    <property type="match status" value="1"/>
</dbReference>
<proteinExistence type="predicted"/>
<evidence type="ECO:0000313" key="4">
    <source>
        <dbReference type="Proteomes" id="UP000039865"/>
    </source>
</evidence>
<dbReference type="GO" id="GO:0008654">
    <property type="term" value="P:phospholipid biosynthetic process"/>
    <property type="evidence" value="ECO:0007669"/>
    <property type="project" value="TreeGrafter"/>
</dbReference>
<dbReference type="FunCoup" id="A0A077ZYS9">
    <property type="interactions" value="17"/>
</dbReference>
<dbReference type="InParanoid" id="A0A077ZYS9"/>
<dbReference type="Pfam" id="PF01553">
    <property type="entry name" value="Acyltransferase"/>
    <property type="match status" value="1"/>
</dbReference>
<accession>A0A077ZYS9</accession>
<organism evidence="3 4">
    <name type="scientific">Stylonychia lemnae</name>
    <name type="common">Ciliate</name>
    <dbReference type="NCBI Taxonomy" id="5949"/>
    <lineage>
        <taxon>Eukaryota</taxon>
        <taxon>Sar</taxon>
        <taxon>Alveolata</taxon>
        <taxon>Ciliophora</taxon>
        <taxon>Intramacronucleata</taxon>
        <taxon>Spirotrichea</taxon>
        <taxon>Stichotrichia</taxon>
        <taxon>Sporadotrichida</taxon>
        <taxon>Oxytrichidae</taxon>
        <taxon>Stylonychinae</taxon>
        <taxon>Stylonychia</taxon>
    </lineage>
</organism>
<dbReference type="PANTHER" id="PTHR31605">
    <property type="entry name" value="GLYCEROL-3-PHOSPHATE O-ACYLTRANSFERASE 1"/>
    <property type="match status" value="1"/>
</dbReference>
<protein>
    <recommendedName>
        <fullName evidence="2">Phospholipid/glycerol acyltransferase domain-containing protein</fullName>
    </recommendedName>
</protein>
<feature type="transmembrane region" description="Helical" evidence="1">
    <location>
        <begin position="462"/>
        <end position="482"/>
    </location>
</feature>
<dbReference type="EMBL" id="CCKQ01003968">
    <property type="protein sequence ID" value="CDW75111.1"/>
    <property type="molecule type" value="Genomic_DNA"/>
</dbReference>
<gene>
    <name evidence="3" type="primary">Contig15975.g783</name>
    <name evidence="3" type="ORF">STYLEM_4098</name>
</gene>
<keyword evidence="1" id="KW-0472">Membrane</keyword>
<sequence>MGKKDNSVLSVYTAIRVFIKQSSIVQILQQRILINVFFKEIKVVGLSNIDMKISFLVAQKAMRTPVISWFAKKMKCISVERPQDLAKSGTGKLKVKSDNEIIGVGTQFKKEIMAGDTIKFMGSKIPEQIVDKVISDTEIVLKAPGINIIEDSELAFKIIPKLDQTHVYEAVIDRLTHGQSIGIFPEGGSHDRTEMLPIKAGVSIMALGAMARDPKCQISIIACGLKYFKPHRFRSQVIVEFSRPYKIPQNIVETYKKNKREACAELLAEVERRMKDVTLNAPSYKELQQVYMARDLYMPRNPKNLTNEQINDIQQKFCKGFNAYRHTPELQGLLQQIDDYVKELKVFNVHDSEVKQIRINFFRIMINFLIIIPKSIAGLVMLLPLGMLNKHLGEKARKEALAGSSVKVVGADVIATKKLTTTIMLYPIFCIGFSTFFFYLTGKLQVFLNVIYPNSDLEFTQRIIWTVVFFLFFPVYSYFCILSRDMLIYNYQLMQSRLLCLFYTEDMFTLIQMRKNLKQKVIELVDKLAPELFQDFDQKRHIKRRKGSSDNLETQYEHELELNNAFEQLKEIGV</sequence>
<dbReference type="GO" id="GO:0004366">
    <property type="term" value="F:glycerol-3-phosphate O-acyltransferase activity"/>
    <property type="evidence" value="ECO:0007669"/>
    <property type="project" value="TreeGrafter"/>
</dbReference>
<reference evidence="3 4" key="1">
    <citation type="submission" date="2014-06" db="EMBL/GenBank/DDBJ databases">
        <authorList>
            <person name="Swart Estienne"/>
        </authorList>
    </citation>
    <scope>NUCLEOTIDE SEQUENCE [LARGE SCALE GENOMIC DNA]</scope>
    <source>
        <strain evidence="3 4">130c</strain>
    </source>
</reference>
<dbReference type="InterPro" id="IPR052744">
    <property type="entry name" value="GPAT/DAPAT"/>
</dbReference>
<dbReference type="OMA" id="IMALGCM"/>
<evidence type="ECO:0000256" key="1">
    <source>
        <dbReference type="SAM" id="Phobius"/>
    </source>
</evidence>
<feature type="domain" description="Phospholipid/glycerol acyltransferase" evidence="2">
    <location>
        <begin position="163"/>
        <end position="223"/>
    </location>
</feature>
<keyword evidence="1" id="KW-0812">Transmembrane</keyword>
<feature type="transmembrane region" description="Helical" evidence="1">
    <location>
        <begin position="364"/>
        <end position="388"/>
    </location>
</feature>
<name>A0A077ZYS9_STYLE</name>
<dbReference type="InterPro" id="IPR002123">
    <property type="entry name" value="Plipid/glycerol_acylTrfase"/>
</dbReference>
<keyword evidence="1" id="KW-1133">Transmembrane helix</keyword>
<evidence type="ECO:0000259" key="2">
    <source>
        <dbReference type="Pfam" id="PF01553"/>
    </source>
</evidence>
<dbReference type="OrthoDB" id="2427554at2759"/>
<dbReference type="PANTHER" id="PTHR31605:SF0">
    <property type="entry name" value="GLYCEROL-3-PHOSPHATE O-ACYLTRANSFERASE 1"/>
    <property type="match status" value="1"/>
</dbReference>
<dbReference type="AlphaFoldDB" id="A0A077ZYS9"/>
<dbReference type="Proteomes" id="UP000039865">
    <property type="component" value="Unassembled WGS sequence"/>
</dbReference>
<dbReference type="GO" id="GO:0016287">
    <property type="term" value="F:glycerone-phosphate O-acyltransferase activity"/>
    <property type="evidence" value="ECO:0007669"/>
    <property type="project" value="TreeGrafter"/>
</dbReference>